<gene>
    <name evidence="1" type="ORF">CSOJ01_10091</name>
</gene>
<proteinExistence type="predicted"/>
<dbReference type="Proteomes" id="UP000652219">
    <property type="component" value="Unassembled WGS sequence"/>
</dbReference>
<reference evidence="1 2" key="1">
    <citation type="journal article" date="2020" name="Phytopathology">
        <title>Genome Sequence Resources of Colletotrichum truncatum, C. plurivorum, C. musicola, and C. sojae: Four Species Pathogenic to Soybean (Glycine max).</title>
        <authorList>
            <person name="Rogerio F."/>
            <person name="Boufleur T.R."/>
            <person name="Ciampi-Guillardi M."/>
            <person name="Sukno S.A."/>
            <person name="Thon M.R."/>
            <person name="Massola Junior N.S."/>
            <person name="Baroncelli R."/>
        </authorList>
    </citation>
    <scope>NUCLEOTIDE SEQUENCE [LARGE SCALE GENOMIC DNA]</scope>
    <source>
        <strain evidence="1 2">LFN0009</strain>
    </source>
</reference>
<organism evidence="1 2">
    <name type="scientific">Colletotrichum sojae</name>
    <dbReference type="NCBI Taxonomy" id="2175907"/>
    <lineage>
        <taxon>Eukaryota</taxon>
        <taxon>Fungi</taxon>
        <taxon>Dikarya</taxon>
        <taxon>Ascomycota</taxon>
        <taxon>Pezizomycotina</taxon>
        <taxon>Sordariomycetes</taxon>
        <taxon>Hypocreomycetidae</taxon>
        <taxon>Glomerellales</taxon>
        <taxon>Glomerellaceae</taxon>
        <taxon>Colletotrichum</taxon>
        <taxon>Colletotrichum orchidearum species complex</taxon>
    </lineage>
</organism>
<name>A0A8H6MPM9_9PEZI</name>
<keyword evidence="2" id="KW-1185">Reference proteome</keyword>
<accession>A0A8H6MPM9</accession>
<evidence type="ECO:0000313" key="1">
    <source>
        <dbReference type="EMBL" id="KAF6804557.1"/>
    </source>
</evidence>
<dbReference type="AlphaFoldDB" id="A0A8H6MPM9"/>
<evidence type="ECO:0000313" key="2">
    <source>
        <dbReference type="Proteomes" id="UP000652219"/>
    </source>
</evidence>
<comment type="caution">
    <text evidence="1">The sequence shown here is derived from an EMBL/GenBank/DDBJ whole genome shotgun (WGS) entry which is preliminary data.</text>
</comment>
<dbReference type="EMBL" id="WIGN01000205">
    <property type="protein sequence ID" value="KAF6804557.1"/>
    <property type="molecule type" value="Genomic_DNA"/>
</dbReference>
<protein>
    <submittedName>
        <fullName evidence="1">Uncharacterized protein</fullName>
    </submittedName>
</protein>
<sequence length="102" mass="11555">MYVSDLSAASLAQARARSSRDARLYFPGRQTGPVELRYEAGSDQPTGREASLDLGWGGYEEEKRHHAILGRCSGWCKFPLLRWIYRQWGALLSAAKRLLLQE</sequence>